<accession>A0ABR9X6L6</accession>
<gene>
    <name evidence="2" type="ORF">IQ782_20575</name>
</gene>
<dbReference type="Proteomes" id="UP000607796">
    <property type="component" value="Unassembled WGS sequence"/>
</dbReference>
<proteinExistence type="predicted"/>
<organism evidence="2 3">
    <name type="scientific">Salipiger mangrovisoli</name>
    <dbReference type="NCBI Taxonomy" id="2865933"/>
    <lineage>
        <taxon>Bacteria</taxon>
        <taxon>Pseudomonadati</taxon>
        <taxon>Pseudomonadota</taxon>
        <taxon>Alphaproteobacteria</taxon>
        <taxon>Rhodobacterales</taxon>
        <taxon>Roseobacteraceae</taxon>
        <taxon>Salipiger</taxon>
    </lineage>
</organism>
<reference evidence="2 3" key="1">
    <citation type="journal article" date="2021" name="Int. J. Syst. Evol. Microbiol.">
        <title>Salipiger mangrovisoli sp. nov., isolated from mangrove soil and the proposal for the reclassification of Paraphaeobacter pallidus as Salipiger pallidus comb. nov.</title>
        <authorList>
            <person name="Du J."/>
            <person name="Liu Y."/>
            <person name="Pei T."/>
            <person name="Deng M.R."/>
            <person name="Zhu H."/>
        </authorList>
    </citation>
    <scope>NUCLEOTIDE SEQUENCE [LARGE SCALE GENOMIC DNA]</scope>
    <source>
        <strain evidence="2 3">6D45A</strain>
    </source>
</reference>
<evidence type="ECO:0000256" key="1">
    <source>
        <dbReference type="SAM" id="MobiDB-lite"/>
    </source>
</evidence>
<protein>
    <submittedName>
        <fullName evidence="2">Uncharacterized protein</fullName>
    </submittedName>
</protein>
<sequence length="154" mass="17615">MLRLHALRREANEESSPPRRALRQKVAAKDVRFCLRVRCSFEEPKTQKGLDGPVERRLRDRANQRMSSKAVGFHRVAGALAQGVGGEQDIPLGSSQPVNAHVNLKNTQHISQLEYRAKLLVLCGTRLGLNLWHLDQIVRRMLRKTYHFENFLSP</sequence>
<evidence type="ECO:0000313" key="2">
    <source>
        <dbReference type="EMBL" id="MBE9639255.1"/>
    </source>
</evidence>
<dbReference type="EMBL" id="JADFFK010000017">
    <property type="protein sequence ID" value="MBE9639255.1"/>
    <property type="molecule type" value="Genomic_DNA"/>
</dbReference>
<evidence type="ECO:0000313" key="3">
    <source>
        <dbReference type="Proteomes" id="UP000607796"/>
    </source>
</evidence>
<keyword evidence="3" id="KW-1185">Reference proteome</keyword>
<feature type="region of interest" description="Disordered" evidence="1">
    <location>
        <begin position="1"/>
        <end position="22"/>
    </location>
</feature>
<name>A0ABR9X6L6_9RHOB</name>
<comment type="caution">
    <text evidence="2">The sequence shown here is derived from an EMBL/GenBank/DDBJ whole genome shotgun (WGS) entry which is preliminary data.</text>
</comment>